<sequence length="231" mass="25238">MPGKVIAITGIDTGVGKTAATGLLARTLRERGRNVITQKPVETGGEGVSSDIFRHREIMGIDLCEADLDGTTCSYLFRYPASPHLSAAMEKQVIDVSVIDDATRRLQARYDIVLLEGAGGLLVPLNEALLFADFLQERSYPLILVTSSRLGSINHTLLSIEACRKRGLRLCGLIYNHAGGSDGVIASDTLEVLRSFLEKYGYSCPVVELPDMEMSGWKLMNMDLLKVFDES</sequence>
<keyword evidence="2 9" id="KW-0436">Ligase</keyword>
<comment type="cofactor">
    <cofactor evidence="9">
        <name>Mg(2+)</name>
        <dbReference type="ChEBI" id="CHEBI:18420"/>
    </cofactor>
</comment>
<feature type="binding site" evidence="9">
    <location>
        <position position="116"/>
    </location>
    <ligand>
        <name>Mg(2+)</name>
        <dbReference type="ChEBI" id="CHEBI:18420"/>
    </ligand>
</feature>
<proteinExistence type="inferred from homology"/>
<comment type="caution">
    <text evidence="9">Lacks conserved residue(s) required for the propagation of feature annotation.</text>
</comment>
<dbReference type="GO" id="GO:0004141">
    <property type="term" value="F:dethiobiotin synthase activity"/>
    <property type="evidence" value="ECO:0007669"/>
    <property type="project" value="UniProtKB-UniRule"/>
</dbReference>
<evidence type="ECO:0000256" key="1">
    <source>
        <dbReference type="ARBA" id="ARBA00022490"/>
    </source>
</evidence>
<dbReference type="GO" id="GO:0005829">
    <property type="term" value="C:cytosol"/>
    <property type="evidence" value="ECO:0007669"/>
    <property type="project" value="TreeGrafter"/>
</dbReference>
<comment type="pathway">
    <text evidence="9">Cofactor biosynthesis; biotin biosynthesis; biotin from 7,8-diaminononanoate: step 1/2.</text>
</comment>
<keyword evidence="4 9" id="KW-0547">Nucleotide-binding</keyword>
<evidence type="ECO:0000256" key="9">
    <source>
        <dbReference type="HAMAP-Rule" id="MF_00336"/>
    </source>
</evidence>
<dbReference type="SUPFAM" id="SSF52540">
    <property type="entry name" value="P-loop containing nucleoside triphosphate hydrolases"/>
    <property type="match status" value="1"/>
</dbReference>
<comment type="catalytic activity">
    <reaction evidence="8">
        <text>(7R,8S)-8-amino-7-(carboxyamino)nonanoate + ATP = (4R,5S)-dethiobiotin + ADP + phosphate + H(+)</text>
        <dbReference type="Rhea" id="RHEA:63684"/>
        <dbReference type="ChEBI" id="CHEBI:15378"/>
        <dbReference type="ChEBI" id="CHEBI:30616"/>
        <dbReference type="ChEBI" id="CHEBI:43474"/>
        <dbReference type="ChEBI" id="CHEBI:149470"/>
        <dbReference type="ChEBI" id="CHEBI:149473"/>
        <dbReference type="ChEBI" id="CHEBI:456216"/>
    </reaction>
</comment>
<feature type="binding site" evidence="9">
    <location>
        <begin position="176"/>
        <end position="177"/>
    </location>
    <ligand>
        <name>ATP</name>
        <dbReference type="ChEBI" id="CHEBI:30616"/>
    </ligand>
</feature>
<feature type="active site" evidence="9">
    <location>
        <position position="39"/>
    </location>
</feature>
<keyword evidence="1 9" id="KW-0963">Cytoplasm</keyword>
<reference evidence="11" key="1">
    <citation type="submission" date="2017-10" db="EMBL/GenBank/DDBJ databases">
        <authorList>
            <person name="Gaisin V.A."/>
            <person name="Rysina M.S."/>
            <person name="Grouzdev D.S."/>
        </authorList>
    </citation>
    <scope>NUCLEOTIDE SEQUENCE [LARGE SCALE GENOMIC DNA]</scope>
    <source>
        <strain evidence="11">V1</strain>
    </source>
</reference>
<protein>
    <recommendedName>
        <fullName evidence="9">ATP-dependent dethiobiotin synthetase BioD</fullName>
        <ecNumber evidence="9">6.3.3.3</ecNumber>
    </recommendedName>
    <alternativeName>
        <fullName evidence="9">DTB synthetase</fullName>
        <shortName evidence="9">DTBS</shortName>
    </alternativeName>
    <alternativeName>
        <fullName evidence="9">Dethiobiotin synthase</fullName>
    </alternativeName>
</protein>
<dbReference type="RefSeq" id="WP_110023025.1">
    <property type="nucleotide sequence ID" value="NZ_PDNZ01000003.1"/>
</dbReference>
<evidence type="ECO:0000256" key="7">
    <source>
        <dbReference type="ARBA" id="ARBA00022842"/>
    </source>
</evidence>
<evidence type="ECO:0000256" key="3">
    <source>
        <dbReference type="ARBA" id="ARBA00022723"/>
    </source>
</evidence>
<dbReference type="HAMAP" id="MF_00336">
    <property type="entry name" value="BioD"/>
    <property type="match status" value="1"/>
</dbReference>
<keyword evidence="6 9" id="KW-0067">ATP-binding</keyword>
<gene>
    <name evidence="9" type="primary">bioD</name>
    <name evidence="10" type="ORF">CR164_06070</name>
</gene>
<comment type="caution">
    <text evidence="10">The sequence shown here is derived from an EMBL/GenBank/DDBJ whole genome shotgun (WGS) entry which is preliminary data.</text>
</comment>
<comment type="function">
    <text evidence="9">Catalyzes a mechanistically unusual reaction, the ATP-dependent insertion of CO2 between the N7 and N8 nitrogen atoms of 7,8-diaminopelargonic acid (DAPA, also called 7,8-diammoniononanoate) to form a ureido ring.</text>
</comment>
<dbReference type="OrthoDB" id="9802097at2"/>
<dbReference type="Pfam" id="PF13500">
    <property type="entry name" value="AAA_26"/>
    <property type="match status" value="1"/>
</dbReference>
<dbReference type="InterPro" id="IPR027417">
    <property type="entry name" value="P-loop_NTPase"/>
</dbReference>
<dbReference type="PANTHER" id="PTHR43210:SF2">
    <property type="entry name" value="ATP-DEPENDENT DETHIOBIOTIN SYNTHETASE BIOD 2"/>
    <property type="match status" value="1"/>
</dbReference>
<evidence type="ECO:0000256" key="6">
    <source>
        <dbReference type="ARBA" id="ARBA00022840"/>
    </source>
</evidence>
<comment type="subunit">
    <text evidence="9">Homodimer.</text>
</comment>
<dbReference type="GO" id="GO:0009102">
    <property type="term" value="P:biotin biosynthetic process"/>
    <property type="evidence" value="ECO:0007669"/>
    <property type="project" value="UniProtKB-UniRule"/>
</dbReference>
<dbReference type="AlphaFoldDB" id="A0A317T9V1"/>
<dbReference type="GO" id="GO:0005524">
    <property type="term" value="F:ATP binding"/>
    <property type="evidence" value="ECO:0007669"/>
    <property type="project" value="UniProtKB-UniRule"/>
</dbReference>
<evidence type="ECO:0000256" key="4">
    <source>
        <dbReference type="ARBA" id="ARBA00022741"/>
    </source>
</evidence>
<dbReference type="Gene3D" id="3.40.50.300">
    <property type="entry name" value="P-loop containing nucleotide triphosphate hydrolases"/>
    <property type="match status" value="1"/>
</dbReference>
<feature type="binding site" evidence="9">
    <location>
        <begin position="116"/>
        <end position="119"/>
    </location>
    <ligand>
        <name>ATP</name>
        <dbReference type="ChEBI" id="CHEBI:30616"/>
    </ligand>
</feature>
<dbReference type="EMBL" id="PDNZ01000003">
    <property type="protein sequence ID" value="PWW82547.1"/>
    <property type="molecule type" value="Genomic_DNA"/>
</dbReference>
<evidence type="ECO:0000256" key="5">
    <source>
        <dbReference type="ARBA" id="ARBA00022756"/>
    </source>
</evidence>
<dbReference type="InterPro" id="IPR004472">
    <property type="entry name" value="DTB_synth_BioD"/>
</dbReference>
<comment type="subcellular location">
    <subcellularLocation>
        <location evidence="9">Cytoplasm</location>
    </subcellularLocation>
</comment>
<keyword evidence="7 9" id="KW-0460">Magnesium</keyword>
<evidence type="ECO:0000256" key="2">
    <source>
        <dbReference type="ARBA" id="ARBA00022598"/>
    </source>
</evidence>
<keyword evidence="5 9" id="KW-0093">Biotin biosynthesis</keyword>
<keyword evidence="3 9" id="KW-0479">Metal-binding</keyword>
<dbReference type="PANTHER" id="PTHR43210">
    <property type="entry name" value="DETHIOBIOTIN SYNTHETASE"/>
    <property type="match status" value="1"/>
</dbReference>
<accession>A0A317T9V1</accession>
<dbReference type="UniPathway" id="UPA00078">
    <property type="reaction ID" value="UER00161"/>
</dbReference>
<dbReference type="PIRSF" id="PIRSF006755">
    <property type="entry name" value="DTB_synth"/>
    <property type="match status" value="1"/>
</dbReference>
<evidence type="ECO:0000256" key="8">
    <source>
        <dbReference type="ARBA" id="ARBA00047386"/>
    </source>
</evidence>
<feature type="binding site" evidence="9">
    <location>
        <position position="51"/>
    </location>
    <ligand>
        <name>Mg(2+)</name>
        <dbReference type="ChEBI" id="CHEBI:18420"/>
    </ligand>
</feature>
<dbReference type="EC" id="6.3.3.3" evidence="9"/>
<evidence type="ECO:0000313" key="10">
    <source>
        <dbReference type="EMBL" id="PWW82547.1"/>
    </source>
</evidence>
<dbReference type="CDD" id="cd03109">
    <property type="entry name" value="DTBS"/>
    <property type="match status" value="1"/>
</dbReference>
<organism evidence="10 11">
    <name type="scientific">Prosthecochloris marina</name>
    <dbReference type="NCBI Taxonomy" id="2017681"/>
    <lineage>
        <taxon>Bacteria</taxon>
        <taxon>Pseudomonadati</taxon>
        <taxon>Chlorobiota</taxon>
        <taxon>Chlorobiia</taxon>
        <taxon>Chlorobiales</taxon>
        <taxon>Chlorobiaceae</taxon>
        <taxon>Prosthecochloris</taxon>
    </lineage>
</organism>
<name>A0A317T9V1_9CHLB</name>
<dbReference type="GO" id="GO:0000287">
    <property type="term" value="F:magnesium ion binding"/>
    <property type="evidence" value="ECO:0007669"/>
    <property type="project" value="UniProtKB-UniRule"/>
</dbReference>
<comment type="catalytic activity">
    <reaction evidence="9">
        <text>(7R,8S)-7,8-diammoniononanoate + CO2 + ATP = (4R,5S)-dethiobiotin + ADP + phosphate + 3 H(+)</text>
        <dbReference type="Rhea" id="RHEA:15805"/>
        <dbReference type="ChEBI" id="CHEBI:15378"/>
        <dbReference type="ChEBI" id="CHEBI:16526"/>
        <dbReference type="ChEBI" id="CHEBI:30616"/>
        <dbReference type="ChEBI" id="CHEBI:43474"/>
        <dbReference type="ChEBI" id="CHEBI:149469"/>
        <dbReference type="ChEBI" id="CHEBI:149473"/>
        <dbReference type="ChEBI" id="CHEBI:456216"/>
        <dbReference type="EC" id="6.3.3.3"/>
    </reaction>
</comment>
<feature type="binding site" evidence="9">
    <location>
        <position position="43"/>
    </location>
    <ligand>
        <name>substrate</name>
    </ligand>
</feature>
<feature type="binding site" evidence="9">
    <location>
        <position position="18"/>
    </location>
    <ligand>
        <name>Mg(2+)</name>
        <dbReference type="ChEBI" id="CHEBI:18420"/>
    </ligand>
</feature>
<keyword evidence="11" id="KW-1185">Reference proteome</keyword>
<feature type="binding site" evidence="9">
    <location>
        <position position="51"/>
    </location>
    <ligand>
        <name>ATP</name>
        <dbReference type="ChEBI" id="CHEBI:30616"/>
    </ligand>
</feature>
<comment type="similarity">
    <text evidence="9">Belongs to the dethiobiotin synthetase family.</text>
</comment>
<dbReference type="NCBIfam" id="TIGR00347">
    <property type="entry name" value="bioD"/>
    <property type="match status" value="1"/>
</dbReference>
<evidence type="ECO:0000313" key="11">
    <source>
        <dbReference type="Proteomes" id="UP000246278"/>
    </source>
</evidence>
<dbReference type="Proteomes" id="UP000246278">
    <property type="component" value="Unassembled WGS sequence"/>
</dbReference>